<dbReference type="EMBL" id="JAGGJA010000003">
    <property type="protein sequence ID" value="MCW9706243.1"/>
    <property type="molecule type" value="Genomic_DNA"/>
</dbReference>
<evidence type="ECO:0008006" key="4">
    <source>
        <dbReference type="Google" id="ProtNLM"/>
    </source>
</evidence>
<keyword evidence="1" id="KW-0812">Transmembrane</keyword>
<name>A0ABT3PKF0_9BACT</name>
<organism evidence="2 3">
    <name type="scientific">Fodinibius salsisoli</name>
    <dbReference type="NCBI Taxonomy" id="2820877"/>
    <lineage>
        <taxon>Bacteria</taxon>
        <taxon>Pseudomonadati</taxon>
        <taxon>Balneolota</taxon>
        <taxon>Balneolia</taxon>
        <taxon>Balneolales</taxon>
        <taxon>Balneolaceae</taxon>
        <taxon>Fodinibius</taxon>
    </lineage>
</organism>
<feature type="transmembrane region" description="Helical" evidence="1">
    <location>
        <begin position="6"/>
        <end position="30"/>
    </location>
</feature>
<protein>
    <recommendedName>
        <fullName evidence="4">CAAX protease self-immunity</fullName>
    </recommendedName>
</protein>
<keyword evidence="1" id="KW-0472">Membrane</keyword>
<dbReference type="Proteomes" id="UP001207918">
    <property type="component" value="Unassembled WGS sequence"/>
</dbReference>
<proteinExistence type="predicted"/>
<evidence type="ECO:0000313" key="3">
    <source>
        <dbReference type="Proteomes" id="UP001207918"/>
    </source>
</evidence>
<keyword evidence="3" id="KW-1185">Reference proteome</keyword>
<feature type="transmembrane region" description="Helical" evidence="1">
    <location>
        <begin position="84"/>
        <end position="106"/>
    </location>
</feature>
<gene>
    <name evidence="2" type="ORF">J6I44_05235</name>
</gene>
<dbReference type="RefSeq" id="WP_265764946.1">
    <property type="nucleotide sequence ID" value="NZ_JAGGJA010000003.1"/>
</dbReference>
<feature type="transmembrane region" description="Helical" evidence="1">
    <location>
        <begin position="42"/>
        <end position="64"/>
    </location>
</feature>
<reference evidence="2 3" key="1">
    <citation type="submission" date="2021-03" db="EMBL/GenBank/DDBJ databases">
        <title>Aliifodinibius sp. nov., a new bacterium isolated from saline soil.</title>
        <authorList>
            <person name="Galisteo C."/>
            <person name="De La Haba R."/>
            <person name="Sanchez-Porro C."/>
            <person name="Ventosa A."/>
        </authorList>
    </citation>
    <scope>NUCLEOTIDE SEQUENCE [LARGE SCALE GENOMIC DNA]</scope>
    <source>
        <strain evidence="2 3">1BSP15-2V2</strain>
    </source>
</reference>
<keyword evidence="1" id="KW-1133">Transmembrane helix</keyword>
<evidence type="ECO:0000313" key="2">
    <source>
        <dbReference type="EMBL" id="MCW9706243.1"/>
    </source>
</evidence>
<accession>A0ABT3PKF0</accession>
<evidence type="ECO:0000256" key="1">
    <source>
        <dbReference type="SAM" id="Phobius"/>
    </source>
</evidence>
<comment type="caution">
    <text evidence="2">The sequence shown here is derived from an EMBL/GenBank/DDBJ whole genome shotgun (WGS) entry which is preliminary data.</text>
</comment>
<sequence>MTIQLIIFVVVVSLLLYTLGLYYFIGWWLSDYLWLSKAGIRHYGFVLLVSFLGAYLTELVAQRLGWWHFNRKVPHFPKSLGDVALTPVLQLPLLVALTYLAAQFIFL</sequence>